<dbReference type="InterPro" id="IPR011040">
    <property type="entry name" value="Sialidase"/>
</dbReference>
<protein>
    <submittedName>
        <fullName evidence="2">Exo-alpha-sialidase</fullName>
    </submittedName>
</protein>
<dbReference type="InterPro" id="IPR036278">
    <property type="entry name" value="Sialidase_sf"/>
</dbReference>
<dbReference type="CDD" id="cd15482">
    <property type="entry name" value="Sialidase_non-viral"/>
    <property type="match status" value="1"/>
</dbReference>
<dbReference type="Proteomes" id="UP000824242">
    <property type="component" value="Unassembled WGS sequence"/>
</dbReference>
<dbReference type="SUPFAM" id="SSF50939">
    <property type="entry name" value="Sialidases"/>
    <property type="match status" value="1"/>
</dbReference>
<dbReference type="AlphaFoldDB" id="A0A9D1AMR0"/>
<comment type="caution">
    <text evidence="2">The sequence shown here is derived from an EMBL/GenBank/DDBJ whole genome shotgun (WGS) entry which is preliminary data.</text>
</comment>
<sequence>MGLQAGGQKERRVKMLEQFMTPGGYTCGEMVKEEDGTVLVFSGETRACFDGARELWRTAFHPPVELMAISRLQDGRLIGLSYDDPKPAEVTAAGLNGSTFSLWYSKDSGESWEGPQALCANPGCYYVHNGRILQLSSGRILIPANWVPPQAYGKGIETSDLAGAFYSDDNGATWKESNWIAASTPGDHLAESIAVELPGGQVKCFMRSTSGYMRQALSRDGGVTWEPETATSLRMPCSPFTVAKDPYTQDYYAVWIHSFPAPVYQFPRSPLSLAVSHDNTASWEFLGDLECNPNCNYGYPVMAFQENHLLFLYYVNEQSRSFSYEQNRLKLKIIERASLPLK</sequence>
<evidence type="ECO:0000259" key="1">
    <source>
        <dbReference type="Pfam" id="PF13088"/>
    </source>
</evidence>
<name>A0A9D1AMR0_9FIRM</name>
<dbReference type="PANTHER" id="PTHR43752">
    <property type="entry name" value="BNR/ASP-BOX REPEAT FAMILY PROTEIN"/>
    <property type="match status" value="1"/>
</dbReference>
<reference evidence="2" key="1">
    <citation type="submission" date="2020-10" db="EMBL/GenBank/DDBJ databases">
        <authorList>
            <person name="Gilroy R."/>
        </authorList>
    </citation>
    <scope>NUCLEOTIDE SEQUENCE</scope>
    <source>
        <strain evidence="2">ChiSxjej1B13-7958</strain>
    </source>
</reference>
<gene>
    <name evidence="2" type="ORF">IAB89_06710</name>
</gene>
<dbReference type="Gene3D" id="2.120.10.10">
    <property type="match status" value="1"/>
</dbReference>
<reference evidence="2" key="2">
    <citation type="journal article" date="2021" name="PeerJ">
        <title>Extensive microbial diversity within the chicken gut microbiome revealed by metagenomics and culture.</title>
        <authorList>
            <person name="Gilroy R."/>
            <person name="Ravi A."/>
            <person name="Getino M."/>
            <person name="Pursley I."/>
            <person name="Horton D.L."/>
            <person name="Alikhan N.F."/>
            <person name="Baker D."/>
            <person name="Gharbi K."/>
            <person name="Hall N."/>
            <person name="Watson M."/>
            <person name="Adriaenssens E.M."/>
            <person name="Foster-Nyarko E."/>
            <person name="Jarju S."/>
            <person name="Secka A."/>
            <person name="Antonio M."/>
            <person name="Oren A."/>
            <person name="Chaudhuri R.R."/>
            <person name="La Ragione R."/>
            <person name="Hildebrand F."/>
            <person name="Pallen M.J."/>
        </authorList>
    </citation>
    <scope>NUCLEOTIDE SEQUENCE</scope>
    <source>
        <strain evidence="2">ChiSxjej1B13-7958</strain>
    </source>
</reference>
<dbReference type="EMBL" id="DVGZ01000070">
    <property type="protein sequence ID" value="HIR47336.1"/>
    <property type="molecule type" value="Genomic_DNA"/>
</dbReference>
<proteinExistence type="predicted"/>
<evidence type="ECO:0000313" key="3">
    <source>
        <dbReference type="Proteomes" id="UP000824242"/>
    </source>
</evidence>
<accession>A0A9D1AMR0</accession>
<dbReference type="Pfam" id="PF13088">
    <property type="entry name" value="BNR_2"/>
    <property type="match status" value="1"/>
</dbReference>
<organism evidence="2 3">
    <name type="scientific">Candidatus Caccousia avicola</name>
    <dbReference type="NCBI Taxonomy" id="2840721"/>
    <lineage>
        <taxon>Bacteria</taxon>
        <taxon>Bacillati</taxon>
        <taxon>Bacillota</taxon>
        <taxon>Clostridia</taxon>
        <taxon>Eubacteriales</taxon>
        <taxon>Oscillospiraceae</taxon>
        <taxon>Oscillospiraceae incertae sedis</taxon>
        <taxon>Candidatus Caccousia</taxon>
    </lineage>
</organism>
<evidence type="ECO:0000313" key="2">
    <source>
        <dbReference type="EMBL" id="HIR47336.1"/>
    </source>
</evidence>
<dbReference type="PANTHER" id="PTHR43752:SF2">
    <property type="entry name" value="BNR_ASP-BOX REPEAT FAMILY PROTEIN"/>
    <property type="match status" value="1"/>
</dbReference>
<feature type="domain" description="Sialidase" evidence="1">
    <location>
        <begin position="93"/>
        <end position="307"/>
    </location>
</feature>